<feature type="compositionally biased region" description="Low complexity" evidence="1">
    <location>
        <begin position="20"/>
        <end position="52"/>
    </location>
</feature>
<feature type="region of interest" description="Disordered" evidence="1">
    <location>
        <begin position="16"/>
        <end position="52"/>
    </location>
</feature>
<organism evidence="2 3">
    <name type="scientific">Bathycoccus prasinos</name>
    <dbReference type="NCBI Taxonomy" id="41875"/>
    <lineage>
        <taxon>Eukaryota</taxon>
        <taxon>Viridiplantae</taxon>
        <taxon>Chlorophyta</taxon>
        <taxon>Mamiellophyceae</taxon>
        <taxon>Mamiellales</taxon>
        <taxon>Bathycoccaceae</taxon>
        <taxon>Bathycoccus</taxon>
    </lineage>
</organism>
<dbReference type="AlphaFoldDB" id="K8F216"/>
<sequence>MSYRLSNISRQMARFMRTHSSSSSSARGSSNSSSMNSSMNSSSSSSSSSRQKQIFCNNNSSNCNGFGIVSRPTNTNIGIGSLRSFADIAAAQKNTQLNARVVAFALEALKLEAATTTARTNLNLVDLDEIILSTDSIGLFEEIEDT</sequence>
<name>K8F216_9CHLO</name>
<reference evidence="2 3" key="1">
    <citation type="submission" date="2011-10" db="EMBL/GenBank/DDBJ databases">
        <authorList>
            <person name="Genoscope - CEA"/>
        </authorList>
    </citation>
    <scope>NUCLEOTIDE SEQUENCE [LARGE SCALE GENOMIC DNA]</scope>
    <source>
        <strain evidence="2 3">RCC 1105</strain>
    </source>
</reference>
<dbReference type="KEGG" id="bpg:Bathy03g00200"/>
<protein>
    <submittedName>
        <fullName evidence="2">Uncharacterized protein</fullName>
    </submittedName>
</protein>
<proteinExistence type="predicted"/>
<gene>
    <name evidence="2" type="ORF">Bathy03g00200</name>
</gene>
<evidence type="ECO:0000256" key="1">
    <source>
        <dbReference type="SAM" id="MobiDB-lite"/>
    </source>
</evidence>
<dbReference type="GeneID" id="19016558"/>
<accession>K8F216</accession>
<dbReference type="EMBL" id="FO082276">
    <property type="protein sequence ID" value="CCO15568.1"/>
    <property type="molecule type" value="Genomic_DNA"/>
</dbReference>
<evidence type="ECO:0000313" key="3">
    <source>
        <dbReference type="Proteomes" id="UP000198341"/>
    </source>
</evidence>
<evidence type="ECO:0000313" key="2">
    <source>
        <dbReference type="EMBL" id="CCO15568.1"/>
    </source>
</evidence>
<dbReference type="RefSeq" id="XP_007514131.1">
    <property type="nucleotide sequence ID" value="XM_007514069.1"/>
</dbReference>
<dbReference type="Proteomes" id="UP000198341">
    <property type="component" value="Chromosome 3"/>
</dbReference>
<keyword evidence="3" id="KW-1185">Reference proteome</keyword>